<evidence type="ECO:0000256" key="3">
    <source>
        <dbReference type="ARBA" id="ARBA00022969"/>
    </source>
</evidence>
<dbReference type="Gene3D" id="2.60.120.260">
    <property type="entry name" value="Galactose-binding domain-like"/>
    <property type="match status" value="2"/>
</dbReference>
<evidence type="ECO:0000259" key="7">
    <source>
        <dbReference type="Pfam" id="PF03944"/>
    </source>
</evidence>
<dbReference type="Pfam" id="PF00555">
    <property type="entry name" value="Endotoxin_M"/>
    <property type="match status" value="1"/>
</dbReference>
<dbReference type="InterPro" id="IPR005638">
    <property type="entry name" value="Pest_crys_dom-III"/>
</dbReference>
<feature type="domain" description="Pesticidal crystal protein" evidence="8">
    <location>
        <begin position="89"/>
        <end position="292"/>
    </location>
</feature>
<keyword evidence="3" id="KW-0749">Sporulation</keyword>
<dbReference type="AlphaFoldDB" id="U5KRW8"/>
<dbReference type="GO" id="GO:0005102">
    <property type="term" value="F:signaling receptor binding"/>
    <property type="evidence" value="ECO:0007669"/>
    <property type="project" value="InterPro"/>
</dbReference>
<evidence type="ECO:0000256" key="2">
    <source>
        <dbReference type="ARBA" id="ARBA00022656"/>
    </source>
</evidence>
<dbReference type="GO" id="GO:0090729">
    <property type="term" value="F:toxin activity"/>
    <property type="evidence" value="ECO:0007669"/>
    <property type="project" value="UniProtKB-KW"/>
</dbReference>
<feature type="domain" description="Pesticidal crystal protein" evidence="7">
    <location>
        <begin position="520"/>
        <end position="666"/>
    </location>
</feature>
<dbReference type="Pfam" id="PF17997">
    <property type="entry name" value="Cry1Ac_D5"/>
    <property type="match status" value="1"/>
</dbReference>
<evidence type="ECO:0000259" key="9">
    <source>
        <dbReference type="Pfam" id="PF17997"/>
    </source>
</evidence>
<evidence type="ECO:0000259" key="8">
    <source>
        <dbReference type="Pfam" id="PF03945"/>
    </source>
</evidence>
<evidence type="ECO:0000313" key="12">
    <source>
        <dbReference type="EMBL" id="AKM27923.1"/>
    </source>
</evidence>
<dbReference type="SUPFAM" id="SSF49785">
    <property type="entry name" value="Galactose-binding domain-like"/>
    <property type="match status" value="2"/>
</dbReference>
<feature type="domain" description="Pesticidal crystal protein Cry" evidence="9">
    <location>
        <begin position="754"/>
        <end position="923"/>
    </location>
</feature>
<dbReference type="GO" id="GO:0030435">
    <property type="term" value="P:sporulation resulting in formation of a cellular spore"/>
    <property type="evidence" value="ECO:0007669"/>
    <property type="project" value="UniProtKB-KW"/>
</dbReference>
<dbReference type="Pfam" id="PF03944">
    <property type="entry name" value="Endotoxin_C"/>
    <property type="match status" value="1"/>
</dbReference>
<evidence type="ECO:0000259" key="6">
    <source>
        <dbReference type="Pfam" id="PF00555"/>
    </source>
</evidence>
<feature type="domain" description="Pesticidal crystal protein" evidence="6">
    <location>
        <begin position="302"/>
        <end position="509"/>
    </location>
</feature>
<evidence type="ECO:0000256" key="5">
    <source>
        <dbReference type="ARBA" id="ARBA00029653"/>
    </source>
</evidence>
<dbReference type="InterPro" id="IPR036399">
    <property type="entry name" value="Pest_cryst_cen_dom_sf"/>
</dbReference>
<accession>U5KRW8</accession>
<reference evidence="12" key="2">
    <citation type="submission" date="2015-01" db="EMBL/GenBank/DDBJ databases">
        <title>Cloning and identification of a novel cry gene and molecular chaperone P15 in Bacillus thuringiensis.</title>
        <authorList>
            <person name="Sun J."/>
        </authorList>
    </citation>
    <scope>NUCLEOTIDE SEQUENCE</scope>
    <source>
        <strain evidence="12">HD521</strain>
    </source>
</reference>
<dbReference type="InterPro" id="IPR038979">
    <property type="entry name" value="Pest_crys"/>
</dbReference>
<comment type="similarity">
    <text evidence="1">Belongs to the delta endotoxin family.</text>
</comment>
<dbReference type="SUPFAM" id="SSF51096">
    <property type="entry name" value="delta-Endotoxin (insectocide), middle domain"/>
    <property type="match status" value="1"/>
</dbReference>
<reference evidence="11" key="1">
    <citation type="submission" date="2012-11" db="EMBL/GenBank/DDBJ databases">
        <title>Pesticidal proteins from microbes.</title>
        <authorList>
            <person name="Sampson K.S."/>
        </authorList>
    </citation>
    <scope>NUCLEOTIDE SEQUENCE</scope>
    <source>
        <strain evidence="11">ARP162</strain>
    </source>
</reference>
<dbReference type="InterPro" id="IPR036716">
    <property type="entry name" value="Pest_crys_N_sf"/>
</dbReference>
<name>U5KRW8_BACTU</name>
<keyword evidence="4" id="KW-0843">Virulence</keyword>
<dbReference type="Gene3D" id="2.100.10.10">
    <property type="entry name" value="Pesticidal crystal protein, central domain"/>
    <property type="match status" value="1"/>
</dbReference>
<proteinExistence type="inferred from homology"/>
<keyword evidence="2" id="KW-0800">Toxin</keyword>
<evidence type="ECO:0000256" key="1">
    <source>
        <dbReference type="ARBA" id="ARBA00007819"/>
    </source>
</evidence>
<dbReference type="InterPro" id="IPR041587">
    <property type="entry name" value="Cry_V"/>
</dbReference>
<dbReference type="EMBL" id="KP418565">
    <property type="protein sequence ID" value="AKM27923.1"/>
    <property type="molecule type" value="Genomic_DNA"/>
</dbReference>
<dbReference type="EMBL" id="KC156682">
    <property type="protein sequence ID" value="AGU13847.1"/>
    <property type="molecule type" value="Genomic_DNA"/>
</dbReference>
<dbReference type="InterPro" id="IPR005639">
    <property type="entry name" value="Pest_crys_dom_I"/>
</dbReference>
<protein>
    <recommendedName>
        <fullName evidence="5">Crystaline entomocidal protoxin</fullName>
    </recommendedName>
</protein>
<dbReference type="GO" id="GO:0001907">
    <property type="term" value="P:symbiont-mediated killing of host cell"/>
    <property type="evidence" value="ECO:0007669"/>
    <property type="project" value="InterPro"/>
</dbReference>
<dbReference type="InterPro" id="IPR048645">
    <property type="entry name" value="Cry1Ac-like_dom-VII"/>
</dbReference>
<feature type="domain" description="Cry1Ac-like" evidence="10">
    <location>
        <begin position="1037"/>
        <end position="1114"/>
    </location>
</feature>
<dbReference type="Pfam" id="PF03945">
    <property type="entry name" value="Endotoxin_N"/>
    <property type="match status" value="1"/>
</dbReference>
<dbReference type="PANTHER" id="PTHR37003:SF2">
    <property type="entry name" value="PESTICIDAL CRYSTAL PROTEIN N-TERMINAL DOMAIN-CONTAINING PROTEIN"/>
    <property type="match status" value="1"/>
</dbReference>
<dbReference type="SUPFAM" id="SSF56849">
    <property type="entry name" value="delta-Endotoxin (insectocide), N-terminal domain"/>
    <property type="match status" value="1"/>
</dbReference>
<organism evidence="11">
    <name type="scientific">Bacillus thuringiensis</name>
    <dbReference type="NCBI Taxonomy" id="1428"/>
    <lineage>
        <taxon>Bacteria</taxon>
        <taxon>Bacillati</taxon>
        <taxon>Bacillota</taxon>
        <taxon>Bacilli</taxon>
        <taxon>Bacillales</taxon>
        <taxon>Bacillaceae</taxon>
        <taxon>Bacillus</taxon>
        <taxon>Bacillus cereus group</taxon>
    </lineage>
</organism>
<sequence>MKVRLLMNKNYLSKSQDLTQISEIFGYDPIHPLVNPKNHIESLRVNRNELRTLPEGFASSTESAITNTLNIISILLDASGHPAAARVLGVITGIIGILWPGGSQKTWEEFMAAVEALIDEKITESFKNEAISKLNGLADLYTVYLSELELWLEHPHDPSIIQSVRTRFLDLDSEFISSMPQFAISGFEVSFLPVYAQAANLHLLLLRDLSYYGNDWGLQQPEIENYYNRQINNIQKYTDHCVKWYQLGLQDVYNKYNSTIINEDGGLPWTHYNRYRREMTILVLDLVATFSTNDWKKYYLETNVELSREIYTDPLGYEDSDEGNITDVDWYSEGVSFSTIENLHSPKLVEWLKRITIQTDYFSAGSDESYCWAGHYIYTTFTDSDKEYSRYYGNPENVESTTSYTFAPAEVYKVESVVGSERNATYDNYVNSANTFYQVTPTNELKKFIYSYRNDYDKKTLYSDDQLPLETDPPKYGEYSHRLSNITCAPLNSDDFGLVPILGWTHTSLKRENIIYPDKITQIPAVKSFSTEGTWERVAAGPGFTGGNVTQATNTVTSGIKTTDLVKIRVRIDSTASSKQYRVRLRYASNQDFSHAHFYTGTGSNETTFSLKKTTDFPFANYNSFGYVEIPRVLKFSSGSEIINVYVYPENGLKVQVDKIEFIPVDDNYEDRVTLEKAQKAVNTLFTVGRNALQTDVTDYKVDQVSILVDCVSEELYPNEKKELQNLVKYAKRLSISRNLLLDPNFTSINAPKIRGWHGSQGIFVGNGNYIFKGPYVHLQGTNDAQYPTYLYQKIDESKLKEYIRYKLRGFIESSQDLEVYVIRYDVKRETLDVSNNLSSDDTPANACGGPNRCIEQQYLDDNPTLECSSIQDGILFDSHSFSLNIDTGSIDYNENVGIWVVFKISTLEGYAKLGNVEVIEDGPLVGEALARVKRQETKWRNKLAQLRTETQAIYTRAKQSLDNLFIDAQDAHLKIGTPFAAIVAAREAVQSIREVYMPWLSVVAGVNYPIFTELNLRVRRALQLYDLRNVVRNGRFRNGLSNWNVTSDVEVQEENGNNVLVLSNWDAQVLQCIKLYQDRGYILRVTARKEGLGEGYITITDEEGNTDQLTFGSCEEIDASNSFVSTGYMTKELEFFPDTEKVRIEIGETEGTFKVESVELFLMEDLC</sequence>
<evidence type="ECO:0000313" key="11">
    <source>
        <dbReference type="EMBL" id="AGU13847.1"/>
    </source>
</evidence>
<evidence type="ECO:0000259" key="10">
    <source>
        <dbReference type="Pfam" id="PF21463"/>
    </source>
</evidence>
<dbReference type="Gene3D" id="1.20.190.10">
    <property type="entry name" value="Pesticidal crystal protein, N-terminal domain"/>
    <property type="match status" value="1"/>
</dbReference>
<dbReference type="InterPro" id="IPR008979">
    <property type="entry name" value="Galactose-bd-like_sf"/>
</dbReference>
<dbReference type="CDD" id="cd04085">
    <property type="entry name" value="delta_endotoxin_C"/>
    <property type="match status" value="1"/>
</dbReference>
<dbReference type="PANTHER" id="PTHR37003">
    <property type="entry name" value="ENDOTOXIN_N DOMAIN-CONTAINING PROTEIN-RELATED"/>
    <property type="match status" value="1"/>
</dbReference>
<dbReference type="Pfam" id="PF21463">
    <property type="entry name" value="Cry1Ac_dom-VII"/>
    <property type="match status" value="1"/>
</dbReference>
<dbReference type="InterPro" id="IPR001178">
    <property type="entry name" value="Pest_cryst_dom_II"/>
</dbReference>
<evidence type="ECO:0000256" key="4">
    <source>
        <dbReference type="ARBA" id="ARBA00023026"/>
    </source>
</evidence>